<evidence type="ECO:0000256" key="12">
    <source>
        <dbReference type="PROSITE-ProRule" id="PRU00169"/>
    </source>
</evidence>
<keyword evidence="5" id="KW-0547">Nucleotide-binding</keyword>
<feature type="domain" description="HTH araC/xylS-type" evidence="14">
    <location>
        <begin position="1270"/>
        <end position="1369"/>
    </location>
</feature>
<dbReference type="Gene3D" id="2.130.10.10">
    <property type="entry name" value="YVTN repeat-like/Quinoprotein amine dehydrogenase"/>
    <property type="match status" value="4"/>
</dbReference>
<gene>
    <name evidence="17" type="ORF">SAMN05216167_105105</name>
</gene>
<evidence type="ECO:0000259" key="14">
    <source>
        <dbReference type="PROSITE" id="PS01124"/>
    </source>
</evidence>
<dbReference type="SUPFAM" id="SSF63829">
    <property type="entry name" value="Calcium-dependent phosphotriesterase"/>
    <property type="match status" value="1"/>
</dbReference>
<evidence type="ECO:0000256" key="10">
    <source>
        <dbReference type="ARBA" id="ARBA00023125"/>
    </source>
</evidence>
<feature type="modified residue" description="4-aspartylphosphate" evidence="12">
    <location>
        <position position="1170"/>
    </location>
</feature>
<dbReference type="SUPFAM" id="SSF55874">
    <property type="entry name" value="ATPase domain of HSP90 chaperone/DNA topoisomerase II/histidine kinase"/>
    <property type="match status" value="1"/>
</dbReference>
<evidence type="ECO:0000256" key="3">
    <source>
        <dbReference type="ARBA" id="ARBA00022553"/>
    </source>
</evidence>
<feature type="chain" id="PRO_5011795801" description="histidine kinase" evidence="13">
    <location>
        <begin position="18"/>
        <end position="1369"/>
    </location>
</feature>
<comment type="catalytic activity">
    <reaction evidence="1">
        <text>ATP + protein L-histidine = ADP + protein N-phospho-L-histidine.</text>
        <dbReference type="EC" id="2.7.13.3"/>
    </reaction>
</comment>
<dbReference type="InterPro" id="IPR004358">
    <property type="entry name" value="Sig_transdc_His_kin-like_C"/>
</dbReference>
<dbReference type="RefSeq" id="WP_093827455.1">
    <property type="nucleotide sequence ID" value="NZ_FOLQ01000005.1"/>
</dbReference>
<evidence type="ECO:0000256" key="6">
    <source>
        <dbReference type="ARBA" id="ARBA00022777"/>
    </source>
</evidence>
<dbReference type="Gene3D" id="1.10.10.60">
    <property type="entry name" value="Homeodomain-like"/>
    <property type="match status" value="1"/>
</dbReference>
<dbReference type="InterPro" id="IPR003661">
    <property type="entry name" value="HisK_dim/P_dom"/>
</dbReference>
<dbReference type="Pfam" id="PF07495">
    <property type="entry name" value="Y_Y_Y"/>
    <property type="match status" value="1"/>
</dbReference>
<dbReference type="InterPro" id="IPR018062">
    <property type="entry name" value="HTH_AraC-typ_CS"/>
</dbReference>
<keyword evidence="10" id="KW-0238">DNA-binding</keyword>
<dbReference type="InterPro" id="IPR036097">
    <property type="entry name" value="HisK_dim/P_sf"/>
</dbReference>
<keyword evidence="11" id="KW-0804">Transcription</keyword>
<dbReference type="GO" id="GO:0000155">
    <property type="term" value="F:phosphorelay sensor kinase activity"/>
    <property type="evidence" value="ECO:0007669"/>
    <property type="project" value="InterPro"/>
</dbReference>
<evidence type="ECO:0000256" key="8">
    <source>
        <dbReference type="ARBA" id="ARBA00023012"/>
    </source>
</evidence>
<dbReference type="PROSITE" id="PS01124">
    <property type="entry name" value="HTH_ARAC_FAMILY_2"/>
    <property type="match status" value="1"/>
</dbReference>
<dbReference type="PROSITE" id="PS00041">
    <property type="entry name" value="HTH_ARAC_FAMILY_1"/>
    <property type="match status" value="1"/>
</dbReference>
<keyword evidence="13" id="KW-0732">Signal</keyword>
<dbReference type="Pfam" id="PF02518">
    <property type="entry name" value="HATPase_c"/>
    <property type="match status" value="1"/>
</dbReference>
<dbReference type="Proteomes" id="UP000198598">
    <property type="component" value="Unassembled WGS sequence"/>
</dbReference>
<dbReference type="InterPro" id="IPR003594">
    <property type="entry name" value="HATPase_dom"/>
</dbReference>
<dbReference type="Pfam" id="PF00072">
    <property type="entry name" value="Response_reg"/>
    <property type="match status" value="1"/>
</dbReference>
<reference evidence="17 18" key="1">
    <citation type="submission" date="2016-10" db="EMBL/GenBank/DDBJ databases">
        <authorList>
            <person name="de Groot N.N."/>
        </authorList>
    </citation>
    <scope>NUCLEOTIDE SEQUENCE [LARGE SCALE GENOMIC DNA]</scope>
    <source>
        <strain evidence="17 18">DSM 26130</strain>
    </source>
</reference>
<dbReference type="GO" id="GO:0005524">
    <property type="term" value="F:ATP binding"/>
    <property type="evidence" value="ECO:0007669"/>
    <property type="project" value="UniProtKB-KW"/>
</dbReference>
<evidence type="ECO:0000313" key="18">
    <source>
        <dbReference type="Proteomes" id="UP000198598"/>
    </source>
</evidence>
<dbReference type="InterPro" id="IPR036890">
    <property type="entry name" value="HATPase_C_sf"/>
</dbReference>
<dbReference type="InterPro" id="IPR005467">
    <property type="entry name" value="His_kinase_dom"/>
</dbReference>
<evidence type="ECO:0000256" key="4">
    <source>
        <dbReference type="ARBA" id="ARBA00022679"/>
    </source>
</evidence>
<dbReference type="SMART" id="SM00448">
    <property type="entry name" value="REC"/>
    <property type="match status" value="1"/>
</dbReference>
<dbReference type="OrthoDB" id="9797097at2"/>
<keyword evidence="3 12" id="KW-0597">Phosphoprotein</keyword>
<evidence type="ECO:0000256" key="1">
    <source>
        <dbReference type="ARBA" id="ARBA00000085"/>
    </source>
</evidence>
<dbReference type="InterPro" id="IPR011006">
    <property type="entry name" value="CheY-like_superfamily"/>
</dbReference>
<organism evidence="17 18">
    <name type="scientific">Spirosoma endophyticum</name>
    <dbReference type="NCBI Taxonomy" id="662367"/>
    <lineage>
        <taxon>Bacteria</taxon>
        <taxon>Pseudomonadati</taxon>
        <taxon>Bacteroidota</taxon>
        <taxon>Cytophagia</taxon>
        <taxon>Cytophagales</taxon>
        <taxon>Cytophagaceae</taxon>
        <taxon>Spirosoma</taxon>
    </lineage>
</organism>
<evidence type="ECO:0000256" key="9">
    <source>
        <dbReference type="ARBA" id="ARBA00023015"/>
    </source>
</evidence>
<dbReference type="InterPro" id="IPR015943">
    <property type="entry name" value="WD40/YVTN_repeat-like_dom_sf"/>
</dbReference>
<dbReference type="InterPro" id="IPR018060">
    <property type="entry name" value="HTH_AraC"/>
</dbReference>
<evidence type="ECO:0000313" key="17">
    <source>
        <dbReference type="EMBL" id="SFD45688.1"/>
    </source>
</evidence>
<dbReference type="SUPFAM" id="SSF52172">
    <property type="entry name" value="CheY-like"/>
    <property type="match status" value="1"/>
</dbReference>
<evidence type="ECO:0000256" key="11">
    <source>
        <dbReference type="ARBA" id="ARBA00023163"/>
    </source>
</evidence>
<dbReference type="GO" id="GO:0003700">
    <property type="term" value="F:DNA-binding transcription factor activity"/>
    <property type="evidence" value="ECO:0007669"/>
    <property type="project" value="InterPro"/>
</dbReference>
<dbReference type="PANTHER" id="PTHR43547">
    <property type="entry name" value="TWO-COMPONENT HISTIDINE KINASE"/>
    <property type="match status" value="1"/>
</dbReference>
<evidence type="ECO:0000256" key="5">
    <source>
        <dbReference type="ARBA" id="ARBA00022741"/>
    </source>
</evidence>
<evidence type="ECO:0000256" key="2">
    <source>
        <dbReference type="ARBA" id="ARBA00012438"/>
    </source>
</evidence>
<dbReference type="CDD" id="cd00082">
    <property type="entry name" value="HisKA"/>
    <property type="match status" value="1"/>
</dbReference>
<dbReference type="PROSITE" id="PS50110">
    <property type="entry name" value="RESPONSE_REGULATORY"/>
    <property type="match status" value="1"/>
</dbReference>
<evidence type="ECO:0000256" key="13">
    <source>
        <dbReference type="SAM" id="SignalP"/>
    </source>
</evidence>
<keyword evidence="7" id="KW-0067">ATP-binding</keyword>
<dbReference type="FunFam" id="1.10.287.130:FF:000045">
    <property type="entry name" value="Two-component system sensor histidine kinase/response regulator"/>
    <property type="match status" value="1"/>
</dbReference>
<evidence type="ECO:0000256" key="7">
    <source>
        <dbReference type="ARBA" id="ARBA00022840"/>
    </source>
</evidence>
<dbReference type="CDD" id="cd16922">
    <property type="entry name" value="HATPase_EvgS-ArcB-TorS-like"/>
    <property type="match status" value="1"/>
</dbReference>
<name>A0A1I1SLX9_9BACT</name>
<dbReference type="EMBL" id="FOLQ01000005">
    <property type="protein sequence ID" value="SFD45688.1"/>
    <property type="molecule type" value="Genomic_DNA"/>
</dbReference>
<keyword evidence="8" id="KW-0902">Two-component regulatory system</keyword>
<dbReference type="Pfam" id="PF07494">
    <property type="entry name" value="Reg_prop"/>
    <property type="match status" value="2"/>
</dbReference>
<dbReference type="SMART" id="SM00387">
    <property type="entry name" value="HATPase_c"/>
    <property type="match status" value="1"/>
</dbReference>
<keyword evidence="6 17" id="KW-0418">Kinase</keyword>
<dbReference type="Gene3D" id="3.30.565.10">
    <property type="entry name" value="Histidine kinase-like ATPase, C-terminal domain"/>
    <property type="match status" value="1"/>
</dbReference>
<dbReference type="InterPro" id="IPR011123">
    <property type="entry name" value="Y_Y_Y"/>
</dbReference>
<keyword evidence="9" id="KW-0805">Transcription regulation</keyword>
<dbReference type="Gene3D" id="2.60.40.10">
    <property type="entry name" value="Immunoglobulins"/>
    <property type="match status" value="1"/>
</dbReference>
<evidence type="ECO:0000259" key="16">
    <source>
        <dbReference type="PROSITE" id="PS50110"/>
    </source>
</evidence>
<dbReference type="InterPro" id="IPR011110">
    <property type="entry name" value="Reg_prop"/>
</dbReference>
<dbReference type="EC" id="2.7.13.3" evidence="2"/>
<evidence type="ECO:0000259" key="15">
    <source>
        <dbReference type="PROSITE" id="PS50109"/>
    </source>
</evidence>
<dbReference type="PRINTS" id="PR00344">
    <property type="entry name" value="BCTRLSENSOR"/>
</dbReference>
<dbReference type="SUPFAM" id="SSF46689">
    <property type="entry name" value="Homeodomain-like"/>
    <property type="match status" value="1"/>
</dbReference>
<sequence>MRLLHLLFVLLPFTLVAQPTHRTAKGWQELTISDGLSQGMVYDLKQDPKGFIWVATKDGLNRYDGYNFTVFTHDPYNDYSLSDNNCSSLLVDSRGWLWVGTLNKGLNLFDTRTQRFYHLNIRDQALPNAGNYAINTIFEDPQGAIWVVAGEIKLFKIQLANALKNGSPDQANLTDQVQIIPVSVDGKVTDLIKQLNFRPDGQAMAISTNGLLSFNWQHPQKASTFNSFTGDFARGLTFYSDINQDALLATIDEENKVVCRQRGRQKTVLVRKDKDAVISLNALNSTTLAIARGEFLWIMSLDEFMRQDSLTVRNAFTTLPTDLYAITNLLRDRTGNIWVGTSGYGLRKFNPQIKQFQSTLPGMTLSYLYADQQGRTYVRHQFSYYQFDRLNNRTQPFLGDALPPADKRQRYLMQDRQGTFWVSNTHFQTHQMHLFKFSADWQLLKKYPLPSNTSFGFYYNQTVEDKAGKLWLGAIDGKLLRFDPKTETFRVFSYQSLLPQKGAEIETYALYFDQAGTLWIATQQGLVRADHTQTSPTFSLYKNSPTDRQSLSNDIVLSLLDDPHEPGRYLWVGTKGGGLDRLDKQTGHFTHFTEKQGLPNKVVYGILTDTFLNLWLSTNRGLAQFNPKTKQFRNFTKADGLQDDEFNTGSFFKSSSGELMFGGVNGLTTFRAADLVRKGGSTPQVHLIGLKVNNEAIDVGSPDGILTESIENTQRIDLAHDQNLITFEFGLMDYANSAKNQYRYRLDGIDEKWVSAGTNRFANYAQLPPGNYTLQMSGSVEGEHWSKPIALQVRVHPPFYRTWWAYGVYLLVLALITWQLHRIQTQRLLLQQQVVFRQQEASRLVELDTLKTQFFTNISHEFRTPLTLILGPLDNLKERFPDDSDLTLMERNGQRLLSLTNQLLDLSKLEAGQLKTEAEPGDIAAFLRTLASSFSSLADSRAIQFIFTQDQPTHWVRFDRDKVEKIITNLLSNAFKFTPDGNVVRLNVAYEPGGVILRVADTGIGIATTNLPKIFDRFYQVDSQSNRNYEGTGIGLALVNELVKVLQGTISVDSLEGKGTTFTVHLPLTPMAAPIAADNTQTPDDTSSGEASFMDGRPLPVGILPLEVPINGLVDSPVSENILLIIDDNADIRAYVRSIFETDYQIIDAIDGLDGLEKATATLPNIVICDLMMPRLDGFGFCRMLKTQEATSHIPVVMLTAKATIEDRIEGFELGADDYLTKPFNRAEIQVRVRNLIDKQERLRLHYTSSLLLHEPVSVQATSPEDAFLKKARAIVEEHLSDSRFGVEAFSKAMNLSPSQLLRKLKALTNLTVVEFLRQYRLQRAATLLAQGDETVSAIAYQVGFENLSYFTKMFQEEFGVLPSAYAET</sequence>
<dbReference type="SMART" id="SM00342">
    <property type="entry name" value="HTH_ARAC"/>
    <property type="match status" value="1"/>
</dbReference>
<dbReference type="PANTHER" id="PTHR43547:SF2">
    <property type="entry name" value="HYBRID SIGNAL TRANSDUCTION HISTIDINE KINASE C"/>
    <property type="match status" value="1"/>
</dbReference>
<dbReference type="SUPFAM" id="SSF47384">
    <property type="entry name" value="Homodimeric domain of signal transducing histidine kinase"/>
    <property type="match status" value="1"/>
</dbReference>
<feature type="domain" description="Response regulatory" evidence="16">
    <location>
        <begin position="1122"/>
        <end position="1237"/>
    </location>
</feature>
<dbReference type="Pfam" id="PF12833">
    <property type="entry name" value="HTH_18"/>
    <property type="match status" value="1"/>
</dbReference>
<keyword evidence="4" id="KW-0808">Transferase</keyword>
<dbReference type="Pfam" id="PF00512">
    <property type="entry name" value="HisKA"/>
    <property type="match status" value="1"/>
</dbReference>
<dbReference type="InterPro" id="IPR013783">
    <property type="entry name" value="Ig-like_fold"/>
</dbReference>
<dbReference type="CDD" id="cd17574">
    <property type="entry name" value="REC_OmpR"/>
    <property type="match status" value="1"/>
</dbReference>
<dbReference type="Gene3D" id="1.10.287.130">
    <property type="match status" value="1"/>
</dbReference>
<feature type="signal peptide" evidence="13">
    <location>
        <begin position="1"/>
        <end position="17"/>
    </location>
</feature>
<dbReference type="SMART" id="SM00388">
    <property type="entry name" value="HisKA"/>
    <property type="match status" value="1"/>
</dbReference>
<feature type="domain" description="Histidine kinase" evidence="15">
    <location>
        <begin position="857"/>
        <end position="1070"/>
    </location>
</feature>
<dbReference type="FunFam" id="3.30.565.10:FF:000037">
    <property type="entry name" value="Hybrid sensor histidine kinase/response regulator"/>
    <property type="match status" value="1"/>
</dbReference>
<accession>A0A1I1SLX9</accession>
<keyword evidence="18" id="KW-1185">Reference proteome</keyword>
<dbReference type="PROSITE" id="PS50109">
    <property type="entry name" value="HIS_KIN"/>
    <property type="match status" value="1"/>
</dbReference>
<protein>
    <recommendedName>
        <fullName evidence="2">histidine kinase</fullName>
        <ecNumber evidence="2">2.7.13.3</ecNumber>
    </recommendedName>
</protein>
<dbReference type="STRING" id="662367.SAMN05216167_105105"/>
<dbReference type="InterPro" id="IPR001789">
    <property type="entry name" value="Sig_transdc_resp-reg_receiver"/>
</dbReference>
<dbReference type="InterPro" id="IPR009057">
    <property type="entry name" value="Homeodomain-like_sf"/>
</dbReference>
<dbReference type="Gene3D" id="3.40.50.2300">
    <property type="match status" value="1"/>
</dbReference>
<proteinExistence type="predicted"/>
<dbReference type="FunFam" id="2.60.40.10:FF:000791">
    <property type="entry name" value="Two-component system sensor histidine kinase/response regulator"/>
    <property type="match status" value="1"/>
</dbReference>
<dbReference type="SUPFAM" id="SSF101898">
    <property type="entry name" value="NHL repeat"/>
    <property type="match status" value="1"/>
</dbReference>
<dbReference type="GO" id="GO:0043565">
    <property type="term" value="F:sequence-specific DNA binding"/>
    <property type="evidence" value="ECO:0007669"/>
    <property type="project" value="InterPro"/>
</dbReference>